<gene>
    <name evidence="1" type="ORF">BE18_17045</name>
</gene>
<reference evidence="1 2" key="1">
    <citation type="submission" date="2014-02" db="EMBL/GenBank/DDBJ databases">
        <title>The small core and large imbalanced accessory genome model reveals a collaborative survival strategy of Sorangium cellulosum strains in nature.</title>
        <authorList>
            <person name="Han K."/>
            <person name="Peng R."/>
            <person name="Blom J."/>
            <person name="Li Y.-Z."/>
        </authorList>
    </citation>
    <scope>NUCLEOTIDE SEQUENCE [LARGE SCALE GENOMIC DNA]</scope>
    <source>
        <strain evidence="1 2">So0149</strain>
    </source>
</reference>
<comment type="caution">
    <text evidence="1">The sequence shown here is derived from an EMBL/GenBank/DDBJ whole genome shotgun (WGS) entry which is preliminary data.</text>
</comment>
<evidence type="ECO:0000313" key="1">
    <source>
        <dbReference type="EMBL" id="KYF81943.1"/>
    </source>
</evidence>
<evidence type="ECO:0000313" key="2">
    <source>
        <dbReference type="Proteomes" id="UP000075515"/>
    </source>
</evidence>
<organism evidence="1 2">
    <name type="scientific">Sorangium cellulosum</name>
    <name type="common">Polyangium cellulosum</name>
    <dbReference type="NCBI Taxonomy" id="56"/>
    <lineage>
        <taxon>Bacteria</taxon>
        <taxon>Pseudomonadati</taxon>
        <taxon>Myxococcota</taxon>
        <taxon>Polyangia</taxon>
        <taxon>Polyangiales</taxon>
        <taxon>Polyangiaceae</taxon>
        <taxon>Sorangium</taxon>
    </lineage>
</organism>
<dbReference type="EMBL" id="JEMC01003351">
    <property type="protein sequence ID" value="KYF81943.1"/>
    <property type="molecule type" value="Genomic_DNA"/>
</dbReference>
<dbReference type="Proteomes" id="UP000075515">
    <property type="component" value="Unassembled WGS sequence"/>
</dbReference>
<protein>
    <submittedName>
        <fullName evidence="1">Uncharacterized protein</fullName>
    </submittedName>
</protein>
<name>A0A150RP69_SORCE</name>
<accession>A0A150RP69</accession>
<proteinExistence type="predicted"/>
<sequence>MITRRVYVRASPGYPLRVAPIQQLDKEELGAAAVEHMAPEPIGAVPRRGAGFGPGAALRLADVEVAARELAAAVVHLGTLGAATNVEAEVCQLGCGSTRGRAQE</sequence>
<dbReference type="AlphaFoldDB" id="A0A150RP69"/>